<dbReference type="InterPro" id="IPR051533">
    <property type="entry name" value="WaaL-like"/>
</dbReference>
<evidence type="ECO:0000256" key="4">
    <source>
        <dbReference type="ARBA" id="ARBA00023136"/>
    </source>
</evidence>
<comment type="subcellular location">
    <subcellularLocation>
        <location evidence="1">Membrane</location>
        <topology evidence="1">Multi-pass membrane protein</topology>
    </subcellularLocation>
</comment>
<dbReference type="EMBL" id="CP016440">
    <property type="protein sequence ID" value="ANY16796.1"/>
    <property type="molecule type" value="Genomic_DNA"/>
</dbReference>
<organism evidence="8 9">
    <name type="scientific">Bordetella pseudohinzii</name>
    <dbReference type="NCBI Taxonomy" id="1331258"/>
    <lineage>
        <taxon>Bacteria</taxon>
        <taxon>Pseudomonadati</taxon>
        <taxon>Pseudomonadota</taxon>
        <taxon>Betaproteobacteria</taxon>
        <taxon>Burkholderiales</taxon>
        <taxon>Alcaligenaceae</taxon>
        <taxon>Bordetella</taxon>
    </lineage>
</organism>
<dbReference type="InterPro" id="IPR007016">
    <property type="entry name" value="O-antigen_ligase-rel_domated"/>
</dbReference>
<feature type="transmembrane region" description="Helical" evidence="5">
    <location>
        <begin position="145"/>
        <end position="169"/>
    </location>
</feature>
<dbReference type="PANTHER" id="PTHR37422">
    <property type="entry name" value="TEICHURONIC ACID BIOSYNTHESIS PROTEIN TUAE"/>
    <property type="match status" value="1"/>
</dbReference>
<name>A0A0J6EYL9_9BORD</name>
<feature type="transmembrane region" description="Helical" evidence="5">
    <location>
        <begin position="20"/>
        <end position="39"/>
    </location>
</feature>
<evidence type="ECO:0000313" key="10">
    <source>
        <dbReference type="Proteomes" id="UP000092950"/>
    </source>
</evidence>
<evidence type="ECO:0000256" key="1">
    <source>
        <dbReference type="ARBA" id="ARBA00004141"/>
    </source>
</evidence>
<feature type="domain" description="O-antigen ligase-related" evidence="6">
    <location>
        <begin position="211"/>
        <end position="366"/>
    </location>
</feature>
<feature type="transmembrane region" description="Helical" evidence="5">
    <location>
        <begin position="116"/>
        <end position="133"/>
    </location>
</feature>
<keyword evidence="10" id="KW-1185">Reference proteome</keyword>
<feature type="transmembrane region" description="Helical" evidence="5">
    <location>
        <begin position="89"/>
        <end position="107"/>
    </location>
</feature>
<dbReference type="AlphaFoldDB" id="A0A0J6EYL9"/>
<evidence type="ECO:0000256" key="2">
    <source>
        <dbReference type="ARBA" id="ARBA00022692"/>
    </source>
</evidence>
<dbReference type="Proteomes" id="UP000053096">
    <property type="component" value="Unassembled WGS sequence"/>
</dbReference>
<dbReference type="GO" id="GO:0016874">
    <property type="term" value="F:ligase activity"/>
    <property type="evidence" value="ECO:0007669"/>
    <property type="project" value="UniProtKB-KW"/>
</dbReference>
<evidence type="ECO:0000313" key="9">
    <source>
        <dbReference type="Proteomes" id="UP000053096"/>
    </source>
</evidence>
<evidence type="ECO:0000256" key="3">
    <source>
        <dbReference type="ARBA" id="ARBA00022989"/>
    </source>
</evidence>
<evidence type="ECO:0000259" key="6">
    <source>
        <dbReference type="Pfam" id="PF04932"/>
    </source>
</evidence>
<keyword evidence="4 5" id="KW-0472">Membrane</keyword>
<dbReference type="PANTHER" id="PTHR37422:SF17">
    <property type="entry name" value="O-ANTIGEN LIGASE"/>
    <property type="match status" value="1"/>
</dbReference>
<dbReference type="GO" id="GO:0016020">
    <property type="term" value="C:membrane"/>
    <property type="evidence" value="ECO:0007669"/>
    <property type="project" value="UniProtKB-SubCell"/>
</dbReference>
<evidence type="ECO:0000256" key="5">
    <source>
        <dbReference type="SAM" id="Phobius"/>
    </source>
</evidence>
<feature type="transmembrane region" description="Helical" evidence="5">
    <location>
        <begin position="211"/>
        <end position="240"/>
    </location>
</feature>
<sequence length="449" mass="48720">MGAQTVLPVADGQSRGSRWAVWLLVGLSLLFAIVPDTLSVGELGPQATHTVMQGSMLRQVQYASLFLGAAIVAWRHLPVVLGNLRASNLFLLLLVGYCLASTAWSPYPDITLKRTVIFAGLVLIGLAVAPPLSGPRQFLRVVLGTYSLVLVLSFFVALLMPSVGVDALLGNAWRGITWQKNMLGSIAGFAVLLWLREWAMTPRLRRLASLGLLFSAFMLVMSKSATALLVTALGAAVYLISRKRLFGGRHTGQILVLGALLLLLYFLLVFFVAAGRMPRIDDAVAMVTALFNKSSDLTGRGEIWALVDIAIERHKLLGIGYSAFWVGEGGPAQYIGDRLGWLPGQAHNGYLDILLDLGQVGMGLFLACLAWHVASILRLYRIDREDAAMHLGLCVTIMISNFSESQILRDTNFQNIMFIYSSLAISGRLAMARARGAAAGPRVGRERQA</sequence>
<dbReference type="Proteomes" id="UP000092950">
    <property type="component" value="Chromosome"/>
</dbReference>
<protein>
    <submittedName>
        <fullName evidence="8">Lipid A core-O-antigen ligase and related enzymes</fullName>
    </submittedName>
</protein>
<reference evidence="7 10" key="2">
    <citation type="submission" date="2016-07" db="EMBL/GenBank/DDBJ databases">
        <title>Complete genome sequences of Bordetella pseudohinzii.</title>
        <authorList>
            <person name="Spilker T."/>
            <person name="Darrah R."/>
            <person name="LiPuma J.J."/>
        </authorList>
    </citation>
    <scope>NUCLEOTIDE SEQUENCE [LARGE SCALE GENOMIC DNA]</scope>
    <source>
        <strain evidence="7 10">HI4681</strain>
    </source>
</reference>
<dbReference type="RefSeq" id="WP_048026351.1">
    <property type="nucleotide sequence ID" value="NZ_CAJGUP010000013.1"/>
</dbReference>
<accession>A0A0J6EYL9</accession>
<dbReference type="EMBL" id="CYTV01000007">
    <property type="protein sequence ID" value="CUI91416.1"/>
    <property type="molecule type" value="Genomic_DNA"/>
</dbReference>
<evidence type="ECO:0000313" key="7">
    <source>
        <dbReference type="EMBL" id="ANY16796.1"/>
    </source>
</evidence>
<accession>A0A0M7G8G1</accession>
<dbReference type="KEGG" id="bpdz:BBN53_13420"/>
<keyword evidence="2 5" id="KW-0812">Transmembrane</keyword>
<feature type="transmembrane region" description="Helical" evidence="5">
    <location>
        <begin position="60"/>
        <end position="77"/>
    </location>
</feature>
<feature type="transmembrane region" description="Helical" evidence="5">
    <location>
        <begin position="360"/>
        <end position="380"/>
    </location>
</feature>
<keyword evidence="3 5" id="KW-1133">Transmembrane helix</keyword>
<reference evidence="8 9" key="1">
    <citation type="submission" date="2015-09" db="EMBL/GenBank/DDBJ databases">
        <authorList>
            <person name="Jackson K.R."/>
            <person name="Lunt B.L."/>
            <person name="Fisher J.N.B."/>
            <person name="Gardner A.V."/>
            <person name="Bailey M.E."/>
            <person name="Deus L.M."/>
            <person name="Earl A.S."/>
            <person name="Gibby P.D."/>
            <person name="Hartmann K.A."/>
            <person name="Liu J.E."/>
            <person name="Manci A.M."/>
            <person name="Nielsen D.A."/>
            <person name="Solomon M.B."/>
            <person name="Breakwell D.P."/>
            <person name="Burnett S.H."/>
            <person name="Grose J.H."/>
        </authorList>
    </citation>
    <scope>NUCLEOTIDE SEQUENCE [LARGE SCALE GENOMIC DNA]</scope>
    <source>
        <strain evidence="8 9">2789STDY5608636</strain>
    </source>
</reference>
<keyword evidence="8" id="KW-0436">Ligase</keyword>
<evidence type="ECO:0000313" key="8">
    <source>
        <dbReference type="EMBL" id="CUI91416.1"/>
    </source>
</evidence>
<feature type="transmembrane region" description="Helical" evidence="5">
    <location>
        <begin position="252"/>
        <end position="274"/>
    </location>
</feature>
<dbReference type="OrthoDB" id="115889at2"/>
<gene>
    <name evidence="7" type="ORF">BBN53_13420</name>
    <name evidence="8" type="ORF">ERS370011_02844</name>
</gene>
<proteinExistence type="predicted"/>
<dbReference type="Pfam" id="PF04932">
    <property type="entry name" value="Wzy_C"/>
    <property type="match status" value="1"/>
</dbReference>